<dbReference type="GO" id="GO:0004523">
    <property type="term" value="F:RNA-DNA hybrid ribonuclease activity"/>
    <property type="evidence" value="ECO:0007669"/>
    <property type="project" value="InterPro"/>
</dbReference>
<sequence length="152" mass="16943">MVWTLGCLEAGVHPRPPLPPRHEVFNAETTAATEGLKAGLNSVQAPYTQNLYILLDNQEVTRQLMGSPRGSSQSTILAFQEIMKAWPNRPLRCETIPPGQVHVRWIPGHAGITGNEQADEQAKKGARSTPQTNTPPARYVWAHQTLKEVFWR</sequence>
<reference evidence="3 4" key="1">
    <citation type="journal article" date="2016" name="BMC Genomics">
        <title>Comparative genomic and transcriptomic analyses of the Fuzhuan brick tea-fermentation fungus Aspergillus cristatus.</title>
        <authorList>
            <person name="Ge Y."/>
            <person name="Wang Y."/>
            <person name="Liu Y."/>
            <person name="Tan Y."/>
            <person name="Ren X."/>
            <person name="Zhang X."/>
            <person name="Hyde K.D."/>
            <person name="Liu Y."/>
            <person name="Liu Z."/>
        </authorList>
    </citation>
    <scope>NUCLEOTIDE SEQUENCE [LARGE SCALE GENOMIC DNA]</scope>
    <source>
        <strain evidence="3 4">GZAAS20.1005</strain>
    </source>
</reference>
<comment type="caution">
    <text evidence="3">The sequence shown here is derived from an EMBL/GenBank/DDBJ whole genome shotgun (WGS) entry which is preliminary data.</text>
</comment>
<evidence type="ECO:0000313" key="3">
    <source>
        <dbReference type="EMBL" id="ODM21317.1"/>
    </source>
</evidence>
<dbReference type="InterPro" id="IPR036397">
    <property type="entry name" value="RNaseH_sf"/>
</dbReference>
<dbReference type="Proteomes" id="UP000094569">
    <property type="component" value="Unassembled WGS sequence"/>
</dbReference>
<dbReference type="Gene3D" id="3.30.420.10">
    <property type="entry name" value="Ribonuclease H-like superfamily/Ribonuclease H"/>
    <property type="match status" value="1"/>
</dbReference>
<evidence type="ECO:0000259" key="2">
    <source>
        <dbReference type="PROSITE" id="PS50879"/>
    </source>
</evidence>
<dbReference type="PROSITE" id="PS50879">
    <property type="entry name" value="RNASE_H_1"/>
    <property type="match status" value="1"/>
</dbReference>
<protein>
    <recommendedName>
        <fullName evidence="2">RNase H type-1 domain-containing protein</fullName>
    </recommendedName>
</protein>
<dbReference type="GO" id="GO:0003676">
    <property type="term" value="F:nucleic acid binding"/>
    <property type="evidence" value="ECO:0007669"/>
    <property type="project" value="InterPro"/>
</dbReference>
<feature type="region of interest" description="Disordered" evidence="1">
    <location>
        <begin position="112"/>
        <end position="137"/>
    </location>
</feature>
<accession>A0A1E3BK81</accession>
<dbReference type="InterPro" id="IPR002156">
    <property type="entry name" value="RNaseH_domain"/>
</dbReference>
<proteinExistence type="predicted"/>
<dbReference type="Pfam" id="PF00075">
    <property type="entry name" value="RNase_H"/>
    <property type="match status" value="1"/>
</dbReference>
<gene>
    <name evidence="3" type="ORF">SI65_02160</name>
</gene>
<feature type="domain" description="RNase H type-1" evidence="2">
    <location>
        <begin position="1"/>
        <end position="127"/>
    </location>
</feature>
<dbReference type="InterPro" id="IPR012337">
    <property type="entry name" value="RNaseH-like_sf"/>
</dbReference>
<dbReference type="CDD" id="cd09276">
    <property type="entry name" value="Rnase_HI_RT_non_LTR"/>
    <property type="match status" value="1"/>
</dbReference>
<evidence type="ECO:0000313" key="4">
    <source>
        <dbReference type="Proteomes" id="UP000094569"/>
    </source>
</evidence>
<dbReference type="AlphaFoldDB" id="A0A1E3BK81"/>
<dbReference type="SUPFAM" id="SSF53098">
    <property type="entry name" value="Ribonuclease H-like"/>
    <property type="match status" value="1"/>
</dbReference>
<organism evidence="3 4">
    <name type="scientific">Aspergillus cristatus</name>
    <name type="common">Chinese Fuzhuan brick tea-fermentation fungus</name>
    <name type="synonym">Eurotium cristatum</name>
    <dbReference type="NCBI Taxonomy" id="573508"/>
    <lineage>
        <taxon>Eukaryota</taxon>
        <taxon>Fungi</taxon>
        <taxon>Dikarya</taxon>
        <taxon>Ascomycota</taxon>
        <taxon>Pezizomycotina</taxon>
        <taxon>Eurotiomycetes</taxon>
        <taxon>Eurotiomycetidae</taxon>
        <taxon>Eurotiales</taxon>
        <taxon>Aspergillaceae</taxon>
        <taxon>Aspergillus</taxon>
        <taxon>Aspergillus subgen. Aspergillus</taxon>
    </lineage>
</organism>
<dbReference type="OrthoDB" id="5080849at2759"/>
<dbReference type="VEuPathDB" id="FungiDB:SI65_02160"/>
<evidence type="ECO:0000256" key="1">
    <source>
        <dbReference type="SAM" id="MobiDB-lite"/>
    </source>
</evidence>
<dbReference type="EMBL" id="JXNT01000002">
    <property type="protein sequence ID" value="ODM21317.1"/>
    <property type="molecule type" value="Genomic_DNA"/>
</dbReference>
<name>A0A1E3BK81_ASPCR</name>
<keyword evidence="4" id="KW-1185">Reference proteome</keyword>